<evidence type="ECO:0000313" key="1">
    <source>
        <dbReference type="EMBL" id="TVZ00469.1"/>
    </source>
</evidence>
<proteinExistence type="predicted"/>
<keyword evidence="2" id="KW-1185">Reference proteome</keyword>
<protein>
    <recommendedName>
        <fullName evidence="3">ABM domain-containing protein</fullName>
    </recommendedName>
</protein>
<name>A0A6P2BN31_9ACTN</name>
<reference evidence="1 2" key="1">
    <citation type="submission" date="2018-11" db="EMBL/GenBank/DDBJ databases">
        <title>Trebonia kvetii gen.nov., sp.nov., a novel acidophilic actinobacterium, and proposal of the new actinobacterial family Treboniaceae fam. nov.</title>
        <authorList>
            <person name="Rapoport D."/>
            <person name="Sagova-Mareckova M."/>
            <person name="Sedlacek I."/>
            <person name="Provaznik J."/>
            <person name="Kralova S."/>
            <person name="Pavlinic D."/>
            <person name="Benes V."/>
            <person name="Kopecky J."/>
        </authorList>
    </citation>
    <scope>NUCLEOTIDE SEQUENCE [LARGE SCALE GENOMIC DNA]</scope>
    <source>
        <strain evidence="1 2">15Tr583</strain>
    </source>
</reference>
<organism evidence="1 2">
    <name type="scientific">Trebonia kvetii</name>
    <dbReference type="NCBI Taxonomy" id="2480626"/>
    <lineage>
        <taxon>Bacteria</taxon>
        <taxon>Bacillati</taxon>
        <taxon>Actinomycetota</taxon>
        <taxon>Actinomycetes</taxon>
        <taxon>Streptosporangiales</taxon>
        <taxon>Treboniaceae</taxon>
        <taxon>Trebonia</taxon>
    </lineage>
</organism>
<dbReference type="EMBL" id="RPFW01000009">
    <property type="protein sequence ID" value="TVZ00469.1"/>
    <property type="molecule type" value="Genomic_DNA"/>
</dbReference>
<dbReference type="AlphaFoldDB" id="A0A6P2BN31"/>
<accession>A0A6P2BN31</accession>
<dbReference type="Proteomes" id="UP000460272">
    <property type="component" value="Unassembled WGS sequence"/>
</dbReference>
<dbReference type="RefSeq" id="WP_145861316.1">
    <property type="nucleotide sequence ID" value="NZ_RPFW01000009.1"/>
</dbReference>
<comment type="caution">
    <text evidence="1">The sequence shown here is derived from an EMBL/GenBank/DDBJ whole genome shotgun (WGS) entry which is preliminary data.</text>
</comment>
<evidence type="ECO:0008006" key="3">
    <source>
        <dbReference type="Google" id="ProtNLM"/>
    </source>
</evidence>
<gene>
    <name evidence="1" type="ORF">EAS64_38270</name>
</gene>
<sequence length="101" mass="11542">MTYAFTYDVPINTEIYARIRAGIGPERPTGLIAHLAYGIENGLRYVEVWQSKDDWEAFEHDRLHPVVHPMLQEMLGFVPPEPPRATLDIIDAWTADHSLTP</sequence>
<dbReference type="OrthoDB" id="1550900at2"/>
<evidence type="ECO:0000313" key="2">
    <source>
        <dbReference type="Proteomes" id="UP000460272"/>
    </source>
</evidence>